<dbReference type="GeneID" id="81444279"/>
<dbReference type="PANTHER" id="PTHR38846:SF1">
    <property type="entry name" value="C3H1-TYPE DOMAIN-CONTAINING PROTEIN"/>
    <property type="match status" value="1"/>
</dbReference>
<dbReference type="Proteomes" id="UP001147782">
    <property type="component" value="Unassembled WGS sequence"/>
</dbReference>
<proteinExistence type="predicted"/>
<reference evidence="1" key="1">
    <citation type="submission" date="2022-11" db="EMBL/GenBank/DDBJ databases">
        <authorList>
            <person name="Petersen C."/>
        </authorList>
    </citation>
    <scope>NUCLEOTIDE SEQUENCE</scope>
    <source>
        <strain evidence="1">IBT 29864</strain>
    </source>
</reference>
<evidence type="ECO:0000313" key="1">
    <source>
        <dbReference type="EMBL" id="KAJ5354975.1"/>
    </source>
</evidence>
<sequence>MVSLPIKKRKKNHFFAQYPDFIHNPLASFSDDFKRLALERNWSYGSKTWKQKWVLCTKAEYQDLIGTDLTNFEKWQTICFKLDIRGVYSIRQAKKALSQVHINLIDLLETWDAYRGPKKFSSTRELAHYSVSTSKIYPREAAKVDPALRVLLKHLM</sequence>
<dbReference type="RefSeq" id="XP_056548998.1">
    <property type="nucleotide sequence ID" value="XM_056705100.1"/>
</dbReference>
<dbReference type="PANTHER" id="PTHR38846">
    <property type="entry name" value="C3H1-TYPE DOMAIN-CONTAINING PROTEIN"/>
    <property type="match status" value="1"/>
</dbReference>
<dbReference type="EMBL" id="JAPZBS010000010">
    <property type="protein sequence ID" value="KAJ5354975.1"/>
    <property type="molecule type" value="Genomic_DNA"/>
</dbReference>
<protein>
    <submittedName>
        <fullName evidence="1">Uncharacterized protein</fullName>
    </submittedName>
</protein>
<dbReference type="OrthoDB" id="6105938at2759"/>
<evidence type="ECO:0000313" key="2">
    <source>
        <dbReference type="Proteomes" id="UP001147782"/>
    </source>
</evidence>
<gene>
    <name evidence="1" type="ORF">N7496_012187</name>
</gene>
<dbReference type="AlphaFoldDB" id="A0A9W9R8K7"/>
<keyword evidence="2" id="KW-1185">Reference proteome</keyword>
<name>A0A9W9R8K7_9EURO</name>
<organism evidence="1 2">
    <name type="scientific">Penicillium cataractarum</name>
    <dbReference type="NCBI Taxonomy" id="2100454"/>
    <lineage>
        <taxon>Eukaryota</taxon>
        <taxon>Fungi</taxon>
        <taxon>Dikarya</taxon>
        <taxon>Ascomycota</taxon>
        <taxon>Pezizomycotina</taxon>
        <taxon>Eurotiomycetes</taxon>
        <taxon>Eurotiomycetidae</taxon>
        <taxon>Eurotiales</taxon>
        <taxon>Aspergillaceae</taxon>
        <taxon>Penicillium</taxon>
    </lineage>
</organism>
<reference evidence="1" key="2">
    <citation type="journal article" date="2023" name="IMA Fungus">
        <title>Comparative genomic study of the Penicillium genus elucidates a diverse pangenome and 15 lateral gene transfer events.</title>
        <authorList>
            <person name="Petersen C."/>
            <person name="Sorensen T."/>
            <person name="Nielsen M.R."/>
            <person name="Sondergaard T.E."/>
            <person name="Sorensen J.L."/>
            <person name="Fitzpatrick D.A."/>
            <person name="Frisvad J.C."/>
            <person name="Nielsen K.L."/>
        </authorList>
    </citation>
    <scope>NUCLEOTIDE SEQUENCE</scope>
    <source>
        <strain evidence="1">IBT 29864</strain>
    </source>
</reference>
<comment type="caution">
    <text evidence="1">The sequence shown here is derived from an EMBL/GenBank/DDBJ whole genome shotgun (WGS) entry which is preliminary data.</text>
</comment>
<accession>A0A9W9R8K7</accession>